<dbReference type="RefSeq" id="WP_020918065.1">
    <property type="nucleotide sequence ID" value="NZ_ANAH02000008.1"/>
</dbReference>
<organism evidence="2 3">
    <name type="scientific">Cystobacter fuscus (strain ATCC 25194 / DSM 2262 / NBRC 100088 / M29)</name>
    <dbReference type="NCBI Taxonomy" id="1242864"/>
    <lineage>
        <taxon>Bacteria</taxon>
        <taxon>Pseudomonadati</taxon>
        <taxon>Myxococcota</taxon>
        <taxon>Myxococcia</taxon>
        <taxon>Myxococcales</taxon>
        <taxon>Cystobacterineae</taxon>
        <taxon>Archangiaceae</taxon>
        <taxon>Cystobacter</taxon>
    </lineage>
</organism>
<gene>
    <name evidence="2" type="ORF">D187_010050</name>
</gene>
<name>S9PGH5_CYSF2</name>
<evidence type="ECO:0000313" key="3">
    <source>
        <dbReference type="Proteomes" id="UP000011682"/>
    </source>
</evidence>
<protein>
    <submittedName>
        <fullName evidence="2">Uncharacterized protein</fullName>
    </submittedName>
</protein>
<evidence type="ECO:0000313" key="2">
    <source>
        <dbReference type="EMBL" id="EPX62146.1"/>
    </source>
</evidence>
<accession>S9PGH5</accession>
<keyword evidence="3" id="KW-1185">Reference proteome</keyword>
<evidence type="ECO:0000256" key="1">
    <source>
        <dbReference type="SAM" id="MobiDB-lite"/>
    </source>
</evidence>
<comment type="caution">
    <text evidence="2">The sequence shown here is derived from an EMBL/GenBank/DDBJ whole genome shotgun (WGS) entry which is preliminary data.</text>
</comment>
<dbReference type="EMBL" id="ANAH02000008">
    <property type="protein sequence ID" value="EPX62146.1"/>
    <property type="molecule type" value="Genomic_DNA"/>
</dbReference>
<reference evidence="2" key="1">
    <citation type="submission" date="2013-05" db="EMBL/GenBank/DDBJ databases">
        <title>Genome assembly of Cystobacter fuscus DSM 2262.</title>
        <authorList>
            <person name="Sharma G."/>
            <person name="Khatri I."/>
            <person name="Kaur C."/>
            <person name="Mayilraj S."/>
            <person name="Subramanian S."/>
        </authorList>
    </citation>
    <scope>NUCLEOTIDE SEQUENCE [LARGE SCALE GENOMIC DNA]</scope>
    <source>
        <strain evidence="2">DSM 2262</strain>
    </source>
</reference>
<feature type="region of interest" description="Disordered" evidence="1">
    <location>
        <begin position="133"/>
        <end position="157"/>
    </location>
</feature>
<dbReference type="Proteomes" id="UP000011682">
    <property type="component" value="Unassembled WGS sequence"/>
</dbReference>
<sequence>MGFVPDDLQRRGATEGEPEARLYLGGWFEKRDHPLPEPDGRALPFGGLGVEGDDVGQFTPRDMLHLEGEELTLAAEVHALDLAEHNDGGLAESLLQVPPWGLGAHQWEHECHDHELDEWGAKAHGVSMIEEAPVSSDLPSNRPLPMARERPTFTFPP</sequence>
<proteinExistence type="predicted"/>
<dbReference type="AlphaFoldDB" id="S9PGH5"/>